<evidence type="ECO:0000313" key="8">
    <source>
        <dbReference type="Proteomes" id="UP000658613"/>
    </source>
</evidence>
<evidence type="ECO:0000256" key="1">
    <source>
        <dbReference type="ARBA" id="ARBA00006432"/>
    </source>
</evidence>
<keyword evidence="4" id="KW-0443">Lipid metabolism</keyword>
<dbReference type="AlphaFoldDB" id="A0A931DYQ7"/>
<evidence type="ECO:0000259" key="6">
    <source>
        <dbReference type="Pfam" id="PF23024"/>
    </source>
</evidence>
<reference evidence="7" key="1">
    <citation type="submission" date="2020-11" db="EMBL/GenBank/DDBJ databases">
        <title>Sequencing the genomes of 1000 actinobacteria strains.</title>
        <authorList>
            <person name="Klenk H.-P."/>
        </authorList>
    </citation>
    <scope>NUCLEOTIDE SEQUENCE</scope>
    <source>
        <strain evidence="7">DSM 45632</strain>
    </source>
</reference>
<evidence type="ECO:0000256" key="2">
    <source>
        <dbReference type="ARBA" id="ARBA00022598"/>
    </source>
</evidence>
<dbReference type="InterPro" id="IPR025110">
    <property type="entry name" value="AMP-bd_C"/>
</dbReference>
<dbReference type="InterPro" id="IPR042099">
    <property type="entry name" value="ANL_N_sf"/>
</dbReference>
<dbReference type="CDD" id="cd05931">
    <property type="entry name" value="FAAL"/>
    <property type="match status" value="1"/>
</dbReference>
<dbReference type="GO" id="GO:0005886">
    <property type="term" value="C:plasma membrane"/>
    <property type="evidence" value="ECO:0007669"/>
    <property type="project" value="TreeGrafter"/>
</dbReference>
<sequence>MDIEALLYQFYDENDRIDLPSELSLAQLCESLYQGSAEFGGGELHALRYWDFSEDREGVAVDFTRADVITRIKAVATRLQQIGQPGDRVAIMAANSPEYLFGFMGALYANQVPVPLYDPNEPGHGEQLTAVLADSGATTVLTNNAGAKAVREFFAPVPKPERPRVLVVDSLPDSLAESYELPDGLDQIDDIAFLQYTSGSTRLPAGVVLTNRAIMTNILQIYNAAELKFPLRLVHWLPLHHDMGIIIAVLVTMLGMPWELMNPRDFIQQPKRWIDQLTAREGDEENFVYTVVPNFALDLAARYAKPENPADLDFQYVDGMIIGSEPVTKAALTSFIDAFGESNLDQTVLRPSYGLAEATLIVTTPQTPERPVFTHFDRDAVADGRLVVVGDDESNGIAFASNGQAVGNMDYAIVVDGQAVYANGEGDEDRIGELWLRGENLASGYLNREDETHETFGNSLEISGSNVDGSEGDNSGTWLATGDLVGIHDGQIYITGRVKDLIVIAGRNHYPQDIEATVQEASGHVRADSVAAFAVPGEDVEKLIVLVERADGASEEGDAAAEDAIRAAVTATHGISPEVVEFRAPGEIARSTSGKIARRVNRKKFLGE</sequence>
<dbReference type="SUPFAM" id="SSF56801">
    <property type="entry name" value="Acetyl-CoA synthetase-like"/>
    <property type="match status" value="1"/>
</dbReference>
<dbReference type="Gene3D" id="3.30.300.30">
    <property type="match status" value="1"/>
</dbReference>
<protein>
    <submittedName>
        <fullName evidence="7">Fatty acid CoA ligase FadD32</fullName>
    </submittedName>
</protein>
<feature type="domain" description="AMP-binding enzyme C-terminal" evidence="6">
    <location>
        <begin position="500"/>
        <end position="605"/>
    </location>
</feature>
<dbReference type="GO" id="GO:0070566">
    <property type="term" value="F:adenylyltransferase activity"/>
    <property type="evidence" value="ECO:0007669"/>
    <property type="project" value="TreeGrafter"/>
</dbReference>
<dbReference type="RefSeq" id="WP_196825174.1">
    <property type="nucleotide sequence ID" value="NZ_CP046980.1"/>
</dbReference>
<dbReference type="Pfam" id="PF23024">
    <property type="entry name" value="AMP-dom_DIP2-like"/>
    <property type="match status" value="1"/>
</dbReference>
<evidence type="ECO:0000313" key="7">
    <source>
        <dbReference type="EMBL" id="MBG6122852.1"/>
    </source>
</evidence>
<dbReference type="GO" id="GO:0006633">
    <property type="term" value="P:fatty acid biosynthetic process"/>
    <property type="evidence" value="ECO:0007669"/>
    <property type="project" value="TreeGrafter"/>
</dbReference>
<dbReference type="Proteomes" id="UP000658613">
    <property type="component" value="Unassembled WGS sequence"/>
</dbReference>
<keyword evidence="2 7" id="KW-0436">Ligase</keyword>
<evidence type="ECO:0000259" key="5">
    <source>
        <dbReference type="Pfam" id="PF00501"/>
    </source>
</evidence>
<feature type="domain" description="AMP-dependent synthetase/ligase" evidence="5">
    <location>
        <begin position="62"/>
        <end position="446"/>
    </location>
</feature>
<evidence type="ECO:0000256" key="3">
    <source>
        <dbReference type="ARBA" id="ARBA00022832"/>
    </source>
</evidence>
<comment type="similarity">
    <text evidence="1">Belongs to the ATP-dependent AMP-binding enzyme family.</text>
</comment>
<name>A0A931DYQ7_9CORY</name>
<dbReference type="Gene3D" id="3.40.50.12780">
    <property type="entry name" value="N-terminal domain of ligase-like"/>
    <property type="match status" value="1"/>
</dbReference>
<dbReference type="NCBIfam" id="NF040633">
    <property type="entry name" value="FadD32_Coryne"/>
    <property type="match status" value="1"/>
</dbReference>
<dbReference type="InterPro" id="IPR040097">
    <property type="entry name" value="FAAL/FAAC"/>
</dbReference>
<dbReference type="InterPro" id="IPR000873">
    <property type="entry name" value="AMP-dep_synth/lig_dom"/>
</dbReference>
<proteinExistence type="inferred from homology"/>
<dbReference type="GO" id="GO:0071766">
    <property type="term" value="P:Actinobacterium-type cell wall biogenesis"/>
    <property type="evidence" value="ECO:0007669"/>
    <property type="project" value="UniProtKB-ARBA"/>
</dbReference>
<gene>
    <name evidence="7" type="ORF">IW254_001821</name>
</gene>
<dbReference type="FunFam" id="3.40.50.12780:FF:000013">
    <property type="entry name" value="Long-chain-fatty-acid--AMP ligase FadD32"/>
    <property type="match status" value="1"/>
</dbReference>
<dbReference type="InterPro" id="IPR045851">
    <property type="entry name" value="AMP-bd_C_sf"/>
</dbReference>
<dbReference type="PANTHER" id="PTHR22754">
    <property type="entry name" value="DISCO-INTERACTING PROTEIN 2 DIP2 -RELATED"/>
    <property type="match status" value="1"/>
</dbReference>
<keyword evidence="8" id="KW-1185">Reference proteome</keyword>
<dbReference type="GO" id="GO:0016874">
    <property type="term" value="F:ligase activity"/>
    <property type="evidence" value="ECO:0007669"/>
    <property type="project" value="UniProtKB-KW"/>
</dbReference>
<evidence type="ECO:0000256" key="4">
    <source>
        <dbReference type="ARBA" id="ARBA00023098"/>
    </source>
</evidence>
<comment type="caution">
    <text evidence="7">The sequence shown here is derived from an EMBL/GenBank/DDBJ whole genome shotgun (WGS) entry which is preliminary data.</text>
</comment>
<organism evidence="7 8">
    <name type="scientific">Corynebacterium aquatimens</name>
    <dbReference type="NCBI Taxonomy" id="1190508"/>
    <lineage>
        <taxon>Bacteria</taxon>
        <taxon>Bacillati</taxon>
        <taxon>Actinomycetota</taxon>
        <taxon>Actinomycetes</taxon>
        <taxon>Mycobacteriales</taxon>
        <taxon>Corynebacteriaceae</taxon>
        <taxon>Corynebacterium</taxon>
    </lineage>
</organism>
<dbReference type="PANTHER" id="PTHR22754:SF32">
    <property type="entry name" value="DISCO-INTERACTING PROTEIN 2"/>
    <property type="match status" value="1"/>
</dbReference>
<keyword evidence="3" id="KW-0276">Fatty acid metabolism</keyword>
<dbReference type="Pfam" id="PF00501">
    <property type="entry name" value="AMP-binding"/>
    <property type="match status" value="1"/>
</dbReference>
<accession>A0A931DYQ7</accession>
<dbReference type="EMBL" id="JADOUE010000001">
    <property type="protein sequence ID" value="MBG6122852.1"/>
    <property type="molecule type" value="Genomic_DNA"/>
</dbReference>